<dbReference type="RefSeq" id="WP_283712990.1">
    <property type="nucleotide sequence ID" value="NZ_JASJEW010000002.1"/>
</dbReference>
<name>A0ABT6ZLF0_9ACTN</name>
<comment type="caution">
    <text evidence="2">The sequence shown here is derived from an EMBL/GenBank/DDBJ whole genome shotgun (WGS) entry which is preliminary data.</text>
</comment>
<proteinExistence type="predicted"/>
<evidence type="ECO:0000313" key="2">
    <source>
        <dbReference type="EMBL" id="MDJ1129869.1"/>
    </source>
</evidence>
<sequence>MDPSLAVAIVSVCVIVAVLALFCAVAVKWGYAAEAAFLRDRYSREM</sequence>
<keyword evidence="3" id="KW-1185">Reference proteome</keyword>
<protein>
    <recommendedName>
        <fullName evidence="4">LemA family protein</fullName>
    </recommendedName>
</protein>
<dbReference type="Proteomes" id="UP001431693">
    <property type="component" value="Unassembled WGS sequence"/>
</dbReference>
<keyword evidence="1" id="KW-0472">Membrane</keyword>
<dbReference type="EMBL" id="JASJEX010000003">
    <property type="protein sequence ID" value="MDJ1129869.1"/>
    <property type="molecule type" value="Genomic_DNA"/>
</dbReference>
<organism evidence="2 3">
    <name type="scientific">Kribbibacterium absianum</name>
    <dbReference type="NCBI Taxonomy" id="3044210"/>
    <lineage>
        <taxon>Bacteria</taxon>
        <taxon>Bacillati</taxon>
        <taxon>Actinomycetota</taxon>
        <taxon>Coriobacteriia</taxon>
        <taxon>Coriobacteriales</taxon>
        <taxon>Kribbibacteriaceae</taxon>
        <taxon>Kribbibacterium</taxon>
    </lineage>
</organism>
<feature type="transmembrane region" description="Helical" evidence="1">
    <location>
        <begin position="6"/>
        <end position="31"/>
    </location>
</feature>
<accession>A0ABT6ZLF0</accession>
<reference evidence="2" key="1">
    <citation type="submission" date="2023-05" db="EMBL/GenBank/DDBJ databases">
        <title>[olsenella] sp. nov., isolated from a pig farm feces dump.</title>
        <authorList>
            <person name="Chang Y.-H."/>
        </authorList>
    </citation>
    <scope>NUCLEOTIDE SEQUENCE</scope>
    <source>
        <strain evidence="2">YH-ols2217</strain>
    </source>
</reference>
<gene>
    <name evidence="2" type="ORF">QJ043_07240</name>
</gene>
<keyword evidence="1" id="KW-1133">Transmembrane helix</keyword>
<evidence type="ECO:0000313" key="3">
    <source>
        <dbReference type="Proteomes" id="UP001431693"/>
    </source>
</evidence>
<keyword evidence="1" id="KW-0812">Transmembrane</keyword>
<evidence type="ECO:0000256" key="1">
    <source>
        <dbReference type="SAM" id="Phobius"/>
    </source>
</evidence>
<evidence type="ECO:0008006" key="4">
    <source>
        <dbReference type="Google" id="ProtNLM"/>
    </source>
</evidence>